<evidence type="ECO:0000256" key="2">
    <source>
        <dbReference type="ARBA" id="ARBA00010876"/>
    </source>
</evidence>
<dbReference type="InterPro" id="IPR006145">
    <property type="entry name" value="PsdUridine_synth_RsuA/RluA"/>
</dbReference>
<feature type="active site" evidence="3">
    <location>
        <position position="138"/>
    </location>
</feature>
<protein>
    <recommendedName>
        <fullName evidence="5">Pseudouridine synthase</fullName>
        <ecNumber evidence="5">5.4.99.-</ecNumber>
    </recommendedName>
</protein>
<dbReference type="KEGG" id="ppsc:EHS13_08870"/>
<keyword evidence="5" id="KW-0413">Isomerase</keyword>
<dbReference type="RefSeq" id="WP_155700001.1">
    <property type="nucleotide sequence ID" value="NZ_CP034235.1"/>
</dbReference>
<dbReference type="Pfam" id="PF00849">
    <property type="entry name" value="PseudoU_synth_2"/>
    <property type="match status" value="1"/>
</dbReference>
<keyword evidence="8" id="KW-1185">Reference proteome</keyword>
<dbReference type="CDD" id="cd02869">
    <property type="entry name" value="PseudoU_synth_RluA_like"/>
    <property type="match status" value="1"/>
</dbReference>
<dbReference type="PANTHER" id="PTHR21600">
    <property type="entry name" value="MITOCHONDRIAL RNA PSEUDOURIDINE SYNTHASE"/>
    <property type="match status" value="1"/>
</dbReference>
<dbReference type="OrthoDB" id="9773999at2"/>
<keyword evidence="4" id="KW-0694">RNA-binding</keyword>
<dbReference type="EC" id="5.4.99.-" evidence="5"/>
<evidence type="ECO:0000313" key="7">
    <source>
        <dbReference type="EMBL" id="QGQ94986.1"/>
    </source>
</evidence>
<dbReference type="GO" id="GO:0140098">
    <property type="term" value="F:catalytic activity, acting on RNA"/>
    <property type="evidence" value="ECO:0007669"/>
    <property type="project" value="UniProtKB-ARBA"/>
</dbReference>
<dbReference type="SUPFAM" id="SSF55120">
    <property type="entry name" value="Pseudouridine synthase"/>
    <property type="match status" value="1"/>
</dbReference>
<dbReference type="PANTHER" id="PTHR21600:SF44">
    <property type="entry name" value="RIBOSOMAL LARGE SUBUNIT PSEUDOURIDINE SYNTHASE D"/>
    <property type="match status" value="1"/>
</dbReference>
<comment type="similarity">
    <text evidence="2 5">Belongs to the pseudouridine synthase RluA family.</text>
</comment>
<comment type="function">
    <text evidence="5">Responsible for synthesis of pseudouridine from uracil.</text>
</comment>
<proteinExistence type="inferred from homology"/>
<evidence type="ECO:0000256" key="3">
    <source>
        <dbReference type="PIRSR" id="PIRSR606225-1"/>
    </source>
</evidence>
<gene>
    <name evidence="7" type="ORF">EHS13_08870</name>
</gene>
<reference evidence="8" key="1">
    <citation type="submission" date="2018-11" db="EMBL/GenBank/DDBJ databases">
        <title>Complete genome sequence of Paenibacillus sp. ML311-T8.</title>
        <authorList>
            <person name="Nam Y.-D."/>
            <person name="Kang J."/>
            <person name="Chung W.-H."/>
            <person name="Park Y.S."/>
        </authorList>
    </citation>
    <scope>NUCLEOTIDE SEQUENCE [LARGE SCALE GENOMIC DNA]</scope>
    <source>
        <strain evidence="8">ML311-T8</strain>
    </source>
</reference>
<dbReference type="GO" id="GO:0009982">
    <property type="term" value="F:pseudouridine synthase activity"/>
    <property type="evidence" value="ECO:0007669"/>
    <property type="project" value="InterPro"/>
</dbReference>
<dbReference type="GO" id="GO:0003723">
    <property type="term" value="F:RNA binding"/>
    <property type="evidence" value="ECO:0007669"/>
    <property type="project" value="UniProtKB-KW"/>
</dbReference>
<evidence type="ECO:0000259" key="6">
    <source>
        <dbReference type="Pfam" id="PF00849"/>
    </source>
</evidence>
<dbReference type="InterPro" id="IPR050188">
    <property type="entry name" value="RluA_PseudoU_synthase"/>
</dbReference>
<evidence type="ECO:0000256" key="1">
    <source>
        <dbReference type="ARBA" id="ARBA00000073"/>
    </source>
</evidence>
<comment type="catalytic activity">
    <reaction evidence="1 5">
        <text>a uridine in RNA = a pseudouridine in RNA</text>
        <dbReference type="Rhea" id="RHEA:48348"/>
        <dbReference type="Rhea" id="RHEA-COMP:12068"/>
        <dbReference type="Rhea" id="RHEA-COMP:12069"/>
        <dbReference type="ChEBI" id="CHEBI:65314"/>
        <dbReference type="ChEBI" id="CHEBI:65315"/>
    </reaction>
</comment>
<dbReference type="AlphaFoldDB" id="A0A6B8RHY3"/>
<dbReference type="InterPro" id="IPR006225">
    <property type="entry name" value="PsdUridine_synth_RluC/D"/>
</dbReference>
<evidence type="ECO:0000256" key="4">
    <source>
        <dbReference type="PROSITE-ProRule" id="PRU00182"/>
    </source>
</evidence>
<accession>A0A6B8RHY3</accession>
<feature type="domain" description="Pseudouridine synthase RsuA/RluA-like" evidence="6">
    <location>
        <begin position="91"/>
        <end position="241"/>
    </location>
</feature>
<dbReference type="InterPro" id="IPR020103">
    <property type="entry name" value="PsdUridine_synth_cat_dom_sf"/>
</dbReference>
<organism evidence="7 8">
    <name type="scientific">Paenibacillus psychroresistens</name>
    <dbReference type="NCBI Taxonomy" id="1778678"/>
    <lineage>
        <taxon>Bacteria</taxon>
        <taxon>Bacillati</taxon>
        <taxon>Bacillota</taxon>
        <taxon>Bacilli</taxon>
        <taxon>Bacillales</taxon>
        <taxon>Paenibacillaceae</taxon>
        <taxon>Paenibacillus</taxon>
    </lineage>
</organism>
<dbReference type="NCBIfam" id="TIGR00005">
    <property type="entry name" value="rluA_subfam"/>
    <property type="match status" value="1"/>
</dbReference>
<dbReference type="Gene3D" id="3.30.2350.10">
    <property type="entry name" value="Pseudouridine synthase"/>
    <property type="match status" value="1"/>
</dbReference>
<evidence type="ECO:0000313" key="8">
    <source>
        <dbReference type="Proteomes" id="UP000426246"/>
    </source>
</evidence>
<dbReference type="Proteomes" id="UP000426246">
    <property type="component" value="Chromosome"/>
</dbReference>
<dbReference type="PROSITE" id="PS50889">
    <property type="entry name" value="S4"/>
    <property type="match status" value="1"/>
</dbReference>
<name>A0A6B8RHY3_9BACL</name>
<evidence type="ECO:0000256" key="5">
    <source>
        <dbReference type="RuleBase" id="RU362028"/>
    </source>
</evidence>
<dbReference type="EMBL" id="CP034235">
    <property type="protein sequence ID" value="QGQ94986.1"/>
    <property type="molecule type" value="Genomic_DNA"/>
</dbReference>
<sequence>MNYYKPLVYEIPVEEDGWILKTILQKRMFISRSLLSRLKQTEQGIMLNGERVYISVRVAVGDRVEVRMEEETSTDIIPQNIPLDIIHEDEHLLILNKPTGIIVHPTHGHYINTLANGVVYYWQQSGQNIRFRPIHRLDQETSGVLAIAKNPYVHQWVSEQMIAQTTKKEYVAIVYGHVAADRGTIDAPIDRNPESPHLRIVLETGYPSVTHYEVVERYKDVSLVRLWLDTGRTHQIRVHMRSIGHPLMGDKLYFTNEAGEELLADNSVPLIERHALHAEKLGFTHPATKQWMEFTAKLPTDMSHFIEKLTLL</sequence>
<dbReference type="GO" id="GO:0000455">
    <property type="term" value="P:enzyme-directed rRNA pseudouridine synthesis"/>
    <property type="evidence" value="ECO:0007669"/>
    <property type="project" value="TreeGrafter"/>
</dbReference>